<dbReference type="InterPro" id="IPR033116">
    <property type="entry name" value="TRYPSIN_SER"/>
</dbReference>
<evidence type="ECO:0000256" key="3">
    <source>
        <dbReference type="ARBA" id="ARBA00023157"/>
    </source>
</evidence>
<dbReference type="InterPro" id="IPR009003">
    <property type="entry name" value="Peptidase_S1_PA"/>
</dbReference>
<dbReference type="InterPro" id="IPR043504">
    <property type="entry name" value="Peptidase_S1_PA_chymotrypsin"/>
</dbReference>
<dbReference type="GO" id="GO:0005737">
    <property type="term" value="C:cytoplasm"/>
    <property type="evidence" value="ECO:0007669"/>
    <property type="project" value="TreeGrafter"/>
</dbReference>
<name>A0A452GHE0_9SAUR</name>
<evidence type="ECO:0000256" key="2">
    <source>
        <dbReference type="ARBA" id="ARBA00023145"/>
    </source>
</evidence>
<evidence type="ECO:0000313" key="5">
    <source>
        <dbReference type="Ensembl" id="ENSGAGP00000000983.1"/>
    </source>
</evidence>
<protein>
    <recommendedName>
        <fullName evidence="4">Peptidase S1 domain-containing protein</fullName>
    </recommendedName>
</protein>
<keyword evidence="6" id="KW-1185">Reference proteome</keyword>
<dbReference type="Ensembl" id="ENSGAGT00000001110.1">
    <property type="protein sequence ID" value="ENSGAGP00000000983.1"/>
    <property type="gene ID" value="ENSGAGG00000000796.1"/>
</dbReference>
<dbReference type="GO" id="GO:0006508">
    <property type="term" value="P:proteolysis"/>
    <property type="evidence" value="ECO:0007669"/>
    <property type="project" value="InterPro"/>
</dbReference>
<proteinExistence type="predicted"/>
<reference evidence="5" key="3">
    <citation type="submission" date="2025-09" db="UniProtKB">
        <authorList>
            <consortium name="Ensembl"/>
        </authorList>
    </citation>
    <scope>IDENTIFICATION</scope>
</reference>
<dbReference type="PROSITE" id="PS00135">
    <property type="entry name" value="TRYPSIN_SER"/>
    <property type="match status" value="1"/>
</dbReference>
<dbReference type="GO" id="GO:0004252">
    <property type="term" value="F:serine-type endopeptidase activity"/>
    <property type="evidence" value="ECO:0007669"/>
    <property type="project" value="InterPro"/>
</dbReference>
<keyword evidence="2" id="KW-0865">Zymogen</keyword>
<reference evidence="5" key="2">
    <citation type="submission" date="2025-08" db="UniProtKB">
        <authorList>
            <consortium name="Ensembl"/>
        </authorList>
    </citation>
    <scope>IDENTIFICATION</scope>
</reference>
<sequence>MGLVNTETCGGLLVKNDFVLMVKPLRLPSVHSTPKVEEKCVVAGWGLTSPNVLDENTCTMFYPDYEHASMLCAGSPFQRGSAYMGDSGGPLVCNGVPQGIVSYGRVNGSPPAIYTRLTKFVPWIRRQMRLFKQ</sequence>
<evidence type="ECO:0000313" key="6">
    <source>
        <dbReference type="Proteomes" id="UP000291020"/>
    </source>
</evidence>
<dbReference type="Gene3D" id="2.40.10.10">
    <property type="entry name" value="Trypsin-like serine proteases"/>
    <property type="match status" value="2"/>
</dbReference>
<keyword evidence="1" id="KW-0732">Signal</keyword>
<dbReference type="InterPro" id="IPR001254">
    <property type="entry name" value="Trypsin_dom"/>
</dbReference>
<dbReference type="PROSITE" id="PS50240">
    <property type="entry name" value="TRYPSIN_DOM"/>
    <property type="match status" value="1"/>
</dbReference>
<evidence type="ECO:0000259" key="4">
    <source>
        <dbReference type="PROSITE" id="PS50240"/>
    </source>
</evidence>
<accession>A0A452GHE0</accession>
<dbReference type="Pfam" id="PF00089">
    <property type="entry name" value="Trypsin"/>
    <property type="match status" value="1"/>
</dbReference>
<dbReference type="Proteomes" id="UP000291020">
    <property type="component" value="Unassembled WGS sequence"/>
</dbReference>
<evidence type="ECO:0000256" key="1">
    <source>
        <dbReference type="ARBA" id="ARBA00022729"/>
    </source>
</evidence>
<dbReference type="AlphaFoldDB" id="A0A452GHE0"/>
<organism evidence="5 6">
    <name type="scientific">Gopherus agassizii</name>
    <name type="common">Agassiz's desert tortoise</name>
    <dbReference type="NCBI Taxonomy" id="38772"/>
    <lineage>
        <taxon>Eukaryota</taxon>
        <taxon>Metazoa</taxon>
        <taxon>Chordata</taxon>
        <taxon>Craniata</taxon>
        <taxon>Vertebrata</taxon>
        <taxon>Euteleostomi</taxon>
        <taxon>Archelosauria</taxon>
        <taxon>Testudinata</taxon>
        <taxon>Testudines</taxon>
        <taxon>Cryptodira</taxon>
        <taxon>Durocryptodira</taxon>
        <taxon>Testudinoidea</taxon>
        <taxon>Testudinidae</taxon>
        <taxon>Gopherus</taxon>
    </lineage>
</organism>
<dbReference type="SUPFAM" id="SSF50494">
    <property type="entry name" value="Trypsin-like serine proteases"/>
    <property type="match status" value="1"/>
</dbReference>
<keyword evidence="3" id="KW-1015">Disulfide bond</keyword>
<dbReference type="SMART" id="SM00020">
    <property type="entry name" value="Tryp_SPc"/>
    <property type="match status" value="1"/>
</dbReference>
<dbReference type="PANTHER" id="PTHR24271:SF81">
    <property type="entry name" value="GRANZYME B"/>
    <property type="match status" value="1"/>
</dbReference>
<dbReference type="STRING" id="38772.ENSGAGP00000000983"/>
<dbReference type="PANTHER" id="PTHR24271">
    <property type="entry name" value="KALLIKREIN-RELATED"/>
    <property type="match status" value="1"/>
</dbReference>
<feature type="domain" description="Peptidase S1" evidence="4">
    <location>
        <begin position="1"/>
        <end position="129"/>
    </location>
</feature>
<reference evidence="6" key="1">
    <citation type="journal article" date="2017" name="PLoS ONE">
        <title>The Agassiz's desert tortoise genome provides a resource for the conservation of a threatened species.</title>
        <authorList>
            <person name="Tollis M."/>
            <person name="DeNardo D.F."/>
            <person name="Cornelius J.A."/>
            <person name="Dolby G.A."/>
            <person name="Edwards T."/>
            <person name="Henen B.T."/>
            <person name="Karl A.E."/>
            <person name="Murphy R.W."/>
            <person name="Kusumi K."/>
        </authorList>
    </citation>
    <scope>NUCLEOTIDE SEQUENCE [LARGE SCALE GENOMIC DNA]</scope>
</reference>